<name>A0ABT9E784_9PROT</name>
<dbReference type="Proteomes" id="UP001243009">
    <property type="component" value="Unassembled WGS sequence"/>
</dbReference>
<keyword evidence="3" id="KW-1185">Reference proteome</keyword>
<dbReference type="InterPro" id="IPR006311">
    <property type="entry name" value="TAT_signal"/>
</dbReference>
<dbReference type="InterPro" id="IPR010752">
    <property type="entry name" value="DUF1329"/>
</dbReference>
<proteinExistence type="predicted"/>
<keyword evidence="1" id="KW-0732">Signal</keyword>
<dbReference type="EMBL" id="JAUTWS010000037">
    <property type="protein sequence ID" value="MDO9711920.1"/>
    <property type="molecule type" value="Genomic_DNA"/>
</dbReference>
<evidence type="ECO:0000313" key="2">
    <source>
        <dbReference type="EMBL" id="MDO9711920.1"/>
    </source>
</evidence>
<protein>
    <submittedName>
        <fullName evidence="2">DUF1329 domain-containing protein</fullName>
    </submittedName>
</protein>
<dbReference type="RefSeq" id="WP_305106776.1">
    <property type="nucleotide sequence ID" value="NZ_JAUTWS010000037.1"/>
</dbReference>
<sequence length="441" mass="47916">MPIAGRSRRTALAGLGAAMAAPLALPALAQRAGLTPLGADLAGNAAGTIPRWAGGLTALPPDGEDPYATDPVVQVLGAAEADDPRLAPGHAALLRARPGFRIRLLPSRRSAAVPGFVLRATEANPGRARLVSGGNGVAGAAIGIPFPRPANGLEAIWNHMLRWRFQALQRTVAFAAPLANGSYTLGRTLDRTLYPYNAPDAAPETVGPASQLLVYVTLAPAEYGRLALLSHQPLDFGQEGTRYWFYVPGDRRVAFSADTAFDVPNRLFDGLRTVDNADIFAGSPERYAWTLLGKRETIVPYNSFALTSPRRRYAEVLQPGALNPALARYELHRVWVVEARLRPGQRHRFPRRVFYLDEDSWQALLIEHYDARGALQRVSEAHPVQYDRPLSFYASVDVVHDLPTGRYGVFGMPNEEPPIDTGPALTPADFTPPAFRSLVTR</sequence>
<dbReference type="Gene3D" id="2.50.20.10">
    <property type="entry name" value="Lipoprotein localisation LolA/LolB/LppX"/>
    <property type="match status" value="1"/>
</dbReference>
<feature type="chain" id="PRO_5046199765" evidence="1">
    <location>
        <begin position="30"/>
        <end position="441"/>
    </location>
</feature>
<gene>
    <name evidence="2" type="ORF">Q7A36_26495</name>
</gene>
<dbReference type="PROSITE" id="PS51318">
    <property type="entry name" value="TAT"/>
    <property type="match status" value="1"/>
</dbReference>
<feature type="signal peptide" evidence="1">
    <location>
        <begin position="1"/>
        <end position="29"/>
    </location>
</feature>
<evidence type="ECO:0000256" key="1">
    <source>
        <dbReference type="SAM" id="SignalP"/>
    </source>
</evidence>
<comment type="caution">
    <text evidence="2">The sequence shown here is derived from an EMBL/GenBank/DDBJ whole genome shotgun (WGS) entry which is preliminary data.</text>
</comment>
<reference evidence="2 3" key="1">
    <citation type="submission" date="2023-08" db="EMBL/GenBank/DDBJ databases">
        <title>The draft genome sequence of Paracraurococcus sp. LOR1-02.</title>
        <authorList>
            <person name="Kingkaew E."/>
            <person name="Tanasupawat S."/>
        </authorList>
    </citation>
    <scope>NUCLEOTIDE SEQUENCE [LARGE SCALE GENOMIC DNA]</scope>
    <source>
        <strain evidence="2 3">LOR1-02</strain>
    </source>
</reference>
<accession>A0ABT9E784</accession>
<organism evidence="2 3">
    <name type="scientific">Paracraurococcus lichenis</name>
    <dbReference type="NCBI Taxonomy" id="3064888"/>
    <lineage>
        <taxon>Bacteria</taxon>
        <taxon>Pseudomonadati</taxon>
        <taxon>Pseudomonadota</taxon>
        <taxon>Alphaproteobacteria</taxon>
        <taxon>Acetobacterales</taxon>
        <taxon>Roseomonadaceae</taxon>
        <taxon>Paracraurococcus</taxon>
    </lineage>
</organism>
<dbReference type="CDD" id="cd16329">
    <property type="entry name" value="LolA_like"/>
    <property type="match status" value="1"/>
</dbReference>
<evidence type="ECO:0000313" key="3">
    <source>
        <dbReference type="Proteomes" id="UP001243009"/>
    </source>
</evidence>
<dbReference type="Pfam" id="PF07044">
    <property type="entry name" value="DUF1329"/>
    <property type="match status" value="1"/>
</dbReference>